<feature type="transmembrane region" description="Helical" evidence="1">
    <location>
        <begin position="387"/>
        <end position="407"/>
    </location>
</feature>
<feature type="transmembrane region" description="Helical" evidence="1">
    <location>
        <begin position="334"/>
        <end position="353"/>
    </location>
</feature>
<reference evidence="3" key="1">
    <citation type="submission" date="2016-07" db="EMBL/GenBank/DDBJ databases">
        <authorList>
            <person name="Florea S."/>
            <person name="Webb J.S."/>
            <person name="Jaromczyk J."/>
            <person name="Schardl C.L."/>
        </authorList>
    </citation>
    <scope>NUCLEOTIDE SEQUENCE [LARGE SCALE GENOMIC DNA]</scope>
    <source>
        <strain evidence="3">CDC-D5610</strain>
    </source>
</reference>
<protein>
    <submittedName>
        <fullName evidence="2">Uncharacterized protein</fullName>
    </submittedName>
</protein>
<dbReference type="OrthoDB" id="5652409at2"/>
<dbReference type="KEGG" id="lcd:clem_12575"/>
<organism evidence="2 3">
    <name type="scientific">Legionella clemsonensis</name>
    <dbReference type="NCBI Taxonomy" id="1867846"/>
    <lineage>
        <taxon>Bacteria</taxon>
        <taxon>Pseudomonadati</taxon>
        <taxon>Pseudomonadota</taxon>
        <taxon>Gammaproteobacteria</taxon>
        <taxon>Legionellales</taxon>
        <taxon>Legionellaceae</taxon>
        <taxon>Legionella</taxon>
    </lineage>
</organism>
<accession>A0A222P5C1</accession>
<name>A0A222P5C1_9GAMM</name>
<keyword evidence="3" id="KW-1185">Reference proteome</keyword>
<dbReference type="EMBL" id="CP016397">
    <property type="protein sequence ID" value="ASQ47050.1"/>
    <property type="molecule type" value="Genomic_DNA"/>
</dbReference>
<proteinExistence type="predicted"/>
<feature type="transmembrane region" description="Helical" evidence="1">
    <location>
        <begin position="178"/>
        <end position="193"/>
    </location>
</feature>
<feature type="transmembrane region" description="Helical" evidence="1">
    <location>
        <begin position="359"/>
        <end position="380"/>
    </location>
</feature>
<feature type="transmembrane region" description="Helical" evidence="1">
    <location>
        <begin position="263"/>
        <end position="282"/>
    </location>
</feature>
<evidence type="ECO:0000313" key="3">
    <source>
        <dbReference type="Proteomes" id="UP000201728"/>
    </source>
</evidence>
<feature type="transmembrane region" description="Helical" evidence="1">
    <location>
        <begin position="68"/>
        <end position="87"/>
    </location>
</feature>
<dbReference type="Proteomes" id="UP000201728">
    <property type="component" value="Chromosome"/>
</dbReference>
<feature type="transmembrane region" description="Helical" evidence="1">
    <location>
        <begin position="147"/>
        <end position="166"/>
    </location>
</feature>
<evidence type="ECO:0000256" key="1">
    <source>
        <dbReference type="SAM" id="Phobius"/>
    </source>
</evidence>
<evidence type="ECO:0000313" key="2">
    <source>
        <dbReference type="EMBL" id="ASQ47050.1"/>
    </source>
</evidence>
<dbReference type="RefSeq" id="WP_094091836.1">
    <property type="nucleotide sequence ID" value="NZ_CP016397.1"/>
</dbReference>
<feature type="transmembrane region" description="Helical" evidence="1">
    <location>
        <begin position="119"/>
        <end position="141"/>
    </location>
</feature>
<gene>
    <name evidence="2" type="ORF">clem_12575</name>
</gene>
<keyword evidence="1" id="KW-0812">Transmembrane</keyword>
<keyword evidence="1" id="KW-1133">Transmembrane helix</keyword>
<dbReference type="AlphaFoldDB" id="A0A222P5C1"/>
<sequence length="413" mass="47883">MLENTFSNKNRFNRLYCKYRIKNYVNKTSEFLTRHKLLLAFAICLLVPGIHNLPKIGIPFFAIVDPTATIPLKLLCIGSILVFSLILTNAQANFITGGQLREYLNSFDISLDTHKKIDFLLLALSLNFIWLSIALGVVFIYTSSSNASMAFSLFCLYLSFMVNYLVLLLSNLYGNKKHILLLLCNLMVLVFISSSKIILINYVGAILISYFSLFLFWKTKPLGKANKSGQLTNKKQHPNSLKFYFTIQYAVYKQHKKLFLHKILYSTLINIFLIYLIVAQHFNLDNIGFFITIIGVNSYTLSTLFSVFQEEENHHQLFHVLFPYQNYFKYGKEIILTFVLFIITGLPFLLYLAVEKRTLFMVIFTAFLSSFMPLAINRALYKLSLRFCLFTSLINCMLWVMVQYWILGVIFEQ</sequence>
<feature type="transmembrane region" description="Helical" evidence="1">
    <location>
        <begin position="288"/>
        <end position="308"/>
    </location>
</feature>
<keyword evidence="1" id="KW-0472">Membrane</keyword>
<feature type="transmembrane region" description="Helical" evidence="1">
    <location>
        <begin position="199"/>
        <end position="217"/>
    </location>
</feature>